<dbReference type="GO" id="GO:0003677">
    <property type="term" value="F:DNA binding"/>
    <property type="evidence" value="ECO:0007669"/>
    <property type="project" value="InterPro"/>
</dbReference>
<evidence type="ECO:0000259" key="1">
    <source>
        <dbReference type="PROSITE" id="PS50943"/>
    </source>
</evidence>
<dbReference type="PROSITE" id="PS50943">
    <property type="entry name" value="HTH_CROC1"/>
    <property type="match status" value="1"/>
</dbReference>
<protein>
    <submittedName>
        <fullName evidence="2">Transcriptional regulator</fullName>
    </submittedName>
</protein>
<dbReference type="CDD" id="cd00093">
    <property type="entry name" value="HTH_XRE"/>
    <property type="match status" value="1"/>
</dbReference>
<dbReference type="EMBL" id="BJXK01000013">
    <property type="protein sequence ID" value="GEM80764.1"/>
    <property type="molecule type" value="Genomic_DNA"/>
</dbReference>
<dbReference type="InterPro" id="IPR010982">
    <property type="entry name" value="Lambda_DNA-bd_dom_sf"/>
</dbReference>
<dbReference type="Gene3D" id="1.10.260.40">
    <property type="entry name" value="lambda repressor-like DNA-binding domains"/>
    <property type="match status" value="1"/>
</dbReference>
<dbReference type="Proteomes" id="UP000321113">
    <property type="component" value="Unassembled WGS sequence"/>
</dbReference>
<dbReference type="RefSeq" id="WP_119009332.1">
    <property type="nucleotide sequence ID" value="NZ_BJXK01000013.1"/>
</dbReference>
<dbReference type="OrthoDB" id="5901358at2"/>
<name>A0A511QTU0_9VIBR</name>
<dbReference type="SUPFAM" id="SSF47413">
    <property type="entry name" value="lambda repressor-like DNA-binding domains"/>
    <property type="match status" value="1"/>
</dbReference>
<evidence type="ECO:0000313" key="2">
    <source>
        <dbReference type="EMBL" id="GEM80764.1"/>
    </source>
</evidence>
<dbReference type="InterPro" id="IPR001387">
    <property type="entry name" value="Cro/C1-type_HTH"/>
</dbReference>
<feature type="domain" description="HTH cro/C1-type" evidence="1">
    <location>
        <begin position="12"/>
        <end position="57"/>
    </location>
</feature>
<sequence length="274" mass="32288">MTVNKQNFHQRLKALRIETGLSQGDLANQLSVEHRVFANVTQSMISLWERGKVTPSILRRVGLAHFFSANYQYDHAEQQLMKRAKTFEMLFEKENMFYDYPVTSEEVIRYSRLSEYQREWIKNAHLYLLGGELALEESMALQDITDPWVRIYYHQGAIVAALVYEKTEDKITIVSISAINIFIWKHVHKDIATLPPKTLIRTRIREPSLSLLLRDLYVEPEEYSCGTEIYETSIGHLYHNTFVKNMLDNDAYDFRLLRYELHKNEDARILHEVI</sequence>
<accession>A0A511QTU0</accession>
<comment type="caution">
    <text evidence="2">The sequence shown here is derived from an EMBL/GenBank/DDBJ whole genome shotgun (WGS) entry which is preliminary data.</text>
</comment>
<dbReference type="AlphaFoldDB" id="A0A511QTU0"/>
<proteinExistence type="predicted"/>
<gene>
    <name evidence="2" type="ORF">VSU01S_30090</name>
</gene>
<reference evidence="2 3" key="1">
    <citation type="submission" date="2019-07" db="EMBL/GenBank/DDBJ databases">
        <title>Whole genome shotgun sequence of Vibrio superstes NBRC 103154.</title>
        <authorList>
            <person name="Hosoyama A."/>
            <person name="Uohara A."/>
            <person name="Ohji S."/>
            <person name="Ichikawa N."/>
        </authorList>
    </citation>
    <scope>NUCLEOTIDE SEQUENCE [LARGE SCALE GENOMIC DNA]</scope>
    <source>
        <strain evidence="2 3">NBRC 103154</strain>
    </source>
</reference>
<evidence type="ECO:0000313" key="3">
    <source>
        <dbReference type="Proteomes" id="UP000321113"/>
    </source>
</evidence>
<keyword evidence="3" id="KW-1185">Reference proteome</keyword>
<organism evidence="2 3">
    <name type="scientific">Vibrio superstes NBRC 103154</name>
    <dbReference type="NCBI Taxonomy" id="1219062"/>
    <lineage>
        <taxon>Bacteria</taxon>
        <taxon>Pseudomonadati</taxon>
        <taxon>Pseudomonadota</taxon>
        <taxon>Gammaproteobacteria</taxon>
        <taxon>Vibrionales</taxon>
        <taxon>Vibrionaceae</taxon>
        <taxon>Vibrio</taxon>
    </lineage>
</organism>